<dbReference type="Proteomes" id="UP001501940">
    <property type="component" value="Chromosome 13"/>
</dbReference>
<protein>
    <submittedName>
        <fullName evidence="3">Uncharacterized protein</fullName>
    </submittedName>
</protein>
<dbReference type="Ensembl" id="ENSAOCT00000058922.1">
    <property type="protein sequence ID" value="ENSAOCP00000056064.1"/>
    <property type="gene ID" value="ENSAOCG00000033052.1"/>
</dbReference>
<organism evidence="3 4">
    <name type="scientific">Amphiprion ocellaris</name>
    <name type="common">Clown anemonefish</name>
    <dbReference type="NCBI Taxonomy" id="80972"/>
    <lineage>
        <taxon>Eukaryota</taxon>
        <taxon>Metazoa</taxon>
        <taxon>Chordata</taxon>
        <taxon>Craniata</taxon>
        <taxon>Vertebrata</taxon>
        <taxon>Euteleostomi</taxon>
        <taxon>Actinopterygii</taxon>
        <taxon>Neopterygii</taxon>
        <taxon>Teleostei</taxon>
        <taxon>Neoteleostei</taxon>
        <taxon>Acanthomorphata</taxon>
        <taxon>Ovalentaria</taxon>
        <taxon>Pomacentridae</taxon>
        <taxon>Amphiprion</taxon>
    </lineage>
</organism>
<reference evidence="3 4" key="1">
    <citation type="submission" date="2022-01" db="EMBL/GenBank/DDBJ databases">
        <title>A chromosome-scale genome assembly of the false clownfish, Amphiprion ocellaris.</title>
        <authorList>
            <person name="Ryu T."/>
        </authorList>
    </citation>
    <scope>NUCLEOTIDE SEQUENCE [LARGE SCALE GENOMIC DNA]</scope>
</reference>
<evidence type="ECO:0000313" key="4">
    <source>
        <dbReference type="Proteomes" id="UP001501940"/>
    </source>
</evidence>
<feature type="region of interest" description="Disordered" evidence="1">
    <location>
        <begin position="1"/>
        <end position="21"/>
    </location>
</feature>
<sequence>MEGTESTTRQRATAEAGNQQSDNTVLMSSKPLHRFVQKEPRSLGIVILMFGCAELLMGFQLSGETMRTSYGIYIPFWQGALFLVCGILSIYTELHPSKKMVTVCLAMYVVSILGIIVSLCYRHRFIIFSYYMRSWFTDRMAQVNSIELILFISSLCVSVLLMFLCGITGFALKSTRTQVIVQRIPPPQTETTLS</sequence>
<dbReference type="GO" id="GO:0016020">
    <property type="term" value="C:membrane"/>
    <property type="evidence" value="ECO:0007669"/>
    <property type="project" value="UniProtKB-SubCell"/>
</dbReference>
<keyword evidence="2" id="KW-1133">Transmembrane helix</keyword>
<dbReference type="GeneTree" id="ENSGT00510000052164"/>
<keyword evidence="2" id="KW-0472">Membrane</keyword>
<proteinExistence type="predicted"/>
<feature type="transmembrane region" description="Helical" evidence="2">
    <location>
        <begin position="72"/>
        <end position="91"/>
    </location>
</feature>
<feature type="transmembrane region" description="Helical" evidence="2">
    <location>
        <begin position="42"/>
        <end position="60"/>
    </location>
</feature>
<accession>A0AAQ5YT16</accession>
<reference evidence="3" key="2">
    <citation type="submission" date="2025-08" db="UniProtKB">
        <authorList>
            <consortium name="Ensembl"/>
        </authorList>
    </citation>
    <scope>IDENTIFICATION</scope>
</reference>
<dbReference type="AlphaFoldDB" id="A0AAQ5YT16"/>
<keyword evidence="2" id="KW-0812">Transmembrane</keyword>
<feature type="transmembrane region" description="Helical" evidence="2">
    <location>
        <begin position="148"/>
        <end position="172"/>
    </location>
</feature>
<reference evidence="3" key="3">
    <citation type="submission" date="2025-09" db="UniProtKB">
        <authorList>
            <consortium name="Ensembl"/>
        </authorList>
    </citation>
    <scope>IDENTIFICATION</scope>
</reference>
<evidence type="ECO:0000256" key="2">
    <source>
        <dbReference type="SAM" id="Phobius"/>
    </source>
</evidence>
<name>A0AAQ5YT16_AMPOC</name>
<feature type="transmembrane region" description="Helical" evidence="2">
    <location>
        <begin position="103"/>
        <end position="128"/>
    </location>
</feature>
<evidence type="ECO:0000313" key="3">
    <source>
        <dbReference type="Ensembl" id="ENSAOCP00000056064.1"/>
    </source>
</evidence>
<keyword evidence="4" id="KW-1185">Reference proteome</keyword>
<evidence type="ECO:0000256" key="1">
    <source>
        <dbReference type="SAM" id="MobiDB-lite"/>
    </source>
</evidence>